<dbReference type="Pfam" id="PF03140">
    <property type="entry name" value="DUF247"/>
    <property type="match status" value="1"/>
</dbReference>
<dbReference type="PANTHER" id="PTHR31170">
    <property type="entry name" value="BNAC04G53230D PROTEIN"/>
    <property type="match status" value="1"/>
</dbReference>
<dbReference type="OrthoDB" id="785554at2759"/>
<dbReference type="PANTHER" id="PTHR31170:SF25">
    <property type="entry name" value="BNAA09G04570D PROTEIN"/>
    <property type="match status" value="1"/>
</dbReference>
<comment type="caution">
    <text evidence="2">The sequence shown here is derived from an EMBL/GenBank/DDBJ whole genome shotgun (WGS) entry which is preliminary data.</text>
</comment>
<gene>
    <name evidence="2" type="ORF">NCGR_LOCUS21310</name>
</gene>
<dbReference type="AlphaFoldDB" id="A0A811P2W0"/>
<dbReference type="InterPro" id="IPR004158">
    <property type="entry name" value="DUF247_pln"/>
</dbReference>
<organism evidence="2 3">
    <name type="scientific">Miscanthus lutarioriparius</name>
    <dbReference type="NCBI Taxonomy" id="422564"/>
    <lineage>
        <taxon>Eukaryota</taxon>
        <taxon>Viridiplantae</taxon>
        <taxon>Streptophyta</taxon>
        <taxon>Embryophyta</taxon>
        <taxon>Tracheophyta</taxon>
        <taxon>Spermatophyta</taxon>
        <taxon>Magnoliopsida</taxon>
        <taxon>Liliopsida</taxon>
        <taxon>Poales</taxon>
        <taxon>Poaceae</taxon>
        <taxon>PACMAD clade</taxon>
        <taxon>Panicoideae</taxon>
        <taxon>Andropogonodae</taxon>
        <taxon>Andropogoneae</taxon>
        <taxon>Saccharinae</taxon>
        <taxon>Miscanthus</taxon>
    </lineage>
</organism>
<protein>
    <submittedName>
        <fullName evidence="2">Uncharacterized protein</fullName>
    </submittedName>
</protein>
<evidence type="ECO:0000313" key="2">
    <source>
        <dbReference type="EMBL" id="CAD6231197.1"/>
    </source>
</evidence>
<accession>A0A811P2W0</accession>
<keyword evidence="3" id="KW-1185">Reference proteome</keyword>
<feature type="region of interest" description="Disordered" evidence="1">
    <location>
        <begin position="69"/>
        <end position="100"/>
    </location>
</feature>
<reference evidence="2" key="1">
    <citation type="submission" date="2020-10" db="EMBL/GenBank/DDBJ databases">
        <authorList>
            <person name="Han B."/>
            <person name="Lu T."/>
            <person name="Zhao Q."/>
            <person name="Huang X."/>
            <person name="Zhao Y."/>
        </authorList>
    </citation>
    <scope>NUCLEOTIDE SEQUENCE</scope>
</reference>
<proteinExistence type="predicted"/>
<feature type="compositionally biased region" description="Basic and acidic residues" evidence="1">
    <location>
        <begin position="74"/>
        <end position="88"/>
    </location>
</feature>
<dbReference type="Proteomes" id="UP000604825">
    <property type="component" value="Unassembled WGS sequence"/>
</dbReference>
<sequence length="100" mass="11543">MASMTSLEASVEAKLSTLQEQLPQWRDQPFTIFRVPAYVRASNPTAYEPRMVSIGPYYHGDVALRTMEDYAPTLEREERQSFQKHDQDPSSAGQEHRRRA</sequence>
<evidence type="ECO:0000313" key="3">
    <source>
        <dbReference type="Proteomes" id="UP000604825"/>
    </source>
</evidence>
<name>A0A811P2W0_9POAL</name>
<evidence type="ECO:0000256" key="1">
    <source>
        <dbReference type="SAM" id="MobiDB-lite"/>
    </source>
</evidence>
<dbReference type="EMBL" id="CAJGYO010000005">
    <property type="protein sequence ID" value="CAD6231197.1"/>
    <property type="molecule type" value="Genomic_DNA"/>
</dbReference>